<accession>M7SZT6</accession>
<evidence type="ECO:0000313" key="4">
    <source>
        <dbReference type="Proteomes" id="UP000012174"/>
    </source>
</evidence>
<keyword evidence="2" id="KW-0472">Membrane</keyword>
<dbReference type="OrthoDB" id="4775599at2759"/>
<dbReference type="KEGG" id="ela:UCREL1_9971"/>
<reference evidence="4" key="1">
    <citation type="journal article" date="2013" name="Genome Announc.">
        <title>Draft genome sequence of the grapevine dieback fungus Eutypa lata UCR-EL1.</title>
        <authorList>
            <person name="Blanco-Ulate B."/>
            <person name="Rolshausen P.E."/>
            <person name="Cantu D."/>
        </authorList>
    </citation>
    <scope>NUCLEOTIDE SEQUENCE [LARGE SCALE GENOMIC DNA]</scope>
    <source>
        <strain evidence="4">UCR-EL1</strain>
    </source>
</reference>
<feature type="transmembrane region" description="Helical" evidence="2">
    <location>
        <begin position="24"/>
        <end position="44"/>
    </location>
</feature>
<name>M7SZT6_EUTLA</name>
<protein>
    <submittedName>
        <fullName evidence="3">Uncharacterized protein</fullName>
    </submittedName>
</protein>
<evidence type="ECO:0000256" key="1">
    <source>
        <dbReference type="SAM" id="MobiDB-lite"/>
    </source>
</evidence>
<proteinExistence type="predicted"/>
<keyword evidence="2" id="KW-0812">Transmembrane</keyword>
<feature type="compositionally biased region" description="Low complexity" evidence="1">
    <location>
        <begin position="154"/>
        <end position="163"/>
    </location>
</feature>
<gene>
    <name evidence="3" type="ORF">UCREL1_9971</name>
</gene>
<dbReference type="HOGENOM" id="CLU_1343238_0_0_1"/>
<evidence type="ECO:0000256" key="2">
    <source>
        <dbReference type="SAM" id="Phobius"/>
    </source>
</evidence>
<dbReference type="eggNOG" id="ENOG502R98C">
    <property type="taxonomic scope" value="Eukaryota"/>
</dbReference>
<dbReference type="Proteomes" id="UP000012174">
    <property type="component" value="Unassembled WGS sequence"/>
</dbReference>
<keyword evidence="2" id="KW-1133">Transmembrane helix</keyword>
<dbReference type="OMA" id="WILVPIC"/>
<sequence length="204" mass="21721">MDRLGRRGILNDDDDDDGSGRYPYGWFVIPVVGAIALACVVMLLRYRRRKLVRTLTSYRNNALRQDIETMGPPRHHRPWNLARTGVSAGQNGGVAAGPGPGHGPVANRRNEGLNEFGEAPPAYTAQKQQSAVEEIELGHMGSSQVNVALPPAVATTTSATTTSEHGSPPSYIEAQQTTVGSSPNSINSPHGGPDRPPPVVLGSR</sequence>
<dbReference type="AlphaFoldDB" id="M7SZT6"/>
<feature type="region of interest" description="Disordered" evidence="1">
    <location>
        <begin position="154"/>
        <end position="204"/>
    </location>
</feature>
<dbReference type="EMBL" id="KB707280">
    <property type="protein sequence ID" value="EMR63096.1"/>
    <property type="molecule type" value="Genomic_DNA"/>
</dbReference>
<organism evidence="3 4">
    <name type="scientific">Eutypa lata (strain UCR-EL1)</name>
    <name type="common">Grapevine dieback disease fungus</name>
    <name type="synonym">Eutypa armeniacae</name>
    <dbReference type="NCBI Taxonomy" id="1287681"/>
    <lineage>
        <taxon>Eukaryota</taxon>
        <taxon>Fungi</taxon>
        <taxon>Dikarya</taxon>
        <taxon>Ascomycota</taxon>
        <taxon>Pezizomycotina</taxon>
        <taxon>Sordariomycetes</taxon>
        <taxon>Xylariomycetidae</taxon>
        <taxon>Xylariales</taxon>
        <taxon>Diatrypaceae</taxon>
        <taxon>Eutypa</taxon>
    </lineage>
</organism>
<feature type="compositionally biased region" description="Pro residues" evidence="1">
    <location>
        <begin position="194"/>
        <end position="204"/>
    </location>
</feature>
<feature type="compositionally biased region" description="Polar residues" evidence="1">
    <location>
        <begin position="173"/>
        <end position="188"/>
    </location>
</feature>
<keyword evidence="4" id="KW-1185">Reference proteome</keyword>
<evidence type="ECO:0000313" key="3">
    <source>
        <dbReference type="EMBL" id="EMR63096.1"/>
    </source>
</evidence>